<evidence type="ECO:0000313" key="4">
    <source>
        <dbReference type="Proteomes" id="UP000663882"/>
    </source>
</evidence>
<dbReference type="InterPro" id="IPR011042">
    <property type="entry name" value="6-blade_b-propeller_TolB-like"/>
</dbReference>
<dbReference type="Gene3D" id="2.120.10.30">
    <property type="entry name" value="TolB, C-terminal domain"/>
    <property type="match status" value="1"/>
</dbReference>
<dbReference type="Gene3D" id="2.40.10.500">
    <property type="match status" value="2"/>
</dbReference>
<dbReference type="OrthoDB" id="10067497at2759"/>
<comment type="caution">
    <text evidence="2">The sequence shown here is derived from an EMBL/GenBank/DDBJ whole genome shotgun (WGS) entry which is preliminary data.</text>
</comment>
<organism evidence="2 4">
    <name type="scientific">Rotaria sordida</name>
    <dbReference type="NCBI Taxonomy" id="392033"/>
    <lineage>
        <taxon>Eukaryota</taxon>
        <taxon>Metazoa</taxon>
        <taxon>Spiralia</taxon>
        <taxon>Gnathifera</taxon>
        <taxon>Rotifera</taxon>
        <taxon>Eurotatoria</taxon>
        <taxon>Bdelloidea</taxon>
        <taxon>Philodinida</taxon>
        <taxon>Philodinidae</taxon>
        <taxon>Rotaria</taxon>
    </lineage>
</organism>
<gene>
    <name evidence="3" type="ORF">OTI717_LOCUS26297</name>
    <name evidence="2" type="ORF">RFH988_LOCUS7295</name>
</gene>
<feature type="chain" id="PRO_5036223439" description="NHL repeat containing protein" evidence="1">
    <location>
        <begin position="25"/>
        <end position="333"/>
    </location>
</feature>
<dbReference type="GO" id="GO:0008270">
    <property type="term" value="F:zinc ion binding"/>
    <property type="evidence" value="ECO:0007669"/>
    <property type="project" value="UniProtKB-KW"/>
</dbReference>
<name>A0A813X486_9BILA</name>
<dbReference type="Proteomes" id="UP000663882">
    <property type="component" value="Unassembled WGS sequence"/>
</dbReference>
<keyword evidence="1" id="KW-0732">Signal</keyword>
<proteinExistence type="predicted"/>
<dbReference type="Proteomes" id="UP000663823">
    <property type="component" value="Unassembled WGS sequence"/>
</dbReference>
<accession>A0A813X486</accession>
<sequence length="333" mass="34809">MLAVTAAIALPILLIKSPTETTQGFSGTYWNVTGVTYAGNGTRGTALNQLAAPTGLFITSNDTLYISDSGNWRVVAYLPNAASGSIVAGTGVGGTSLTRLASSGIRYIFVEANENIYISDTYNERVVRWASGGSTGVILAGNGTGGSSLNQLDYPYGLWVDSSLNVFVSEYQNYRITKWVPGASVGVVVAGISGSSGSTTNLLSGPTGLYYDEANQNLYISNTGSTNTVMKWRVGDSNGTIVAGLAGSSGSSSSQLNTPTGIILDQWQNIYVNDRANSRIQLFCNGSSTGVTIAGNGAGGSSLSSPYDIKLDSQYNLYVVENTAHRVTKFAKL</sequence>
<dbReference type="EMBL" id="CAJNOO010000230">
    <property type="protein sequence ID" value="CAF0867529.1"/>
    <property type="molecule type" value="Genomic_DNA"/>
</dbReference>
<protein>
    <recommendedName>
        <fullName evidence="5">NHL repeat containing protein</fullName>
    </recommendedName>
</protein>
<evidence type="ECO:0000313" key="3">
    <source>
        <dbReference type="EMBL" id="CAF3949353.1"/>
    </source>
</evidence>
<dbReference type="CDD" id="cd05819">
    <property type="entry name" value="NHL"/>
    <property type="match status" value="1"/>
</dbReference>
<dbReference type="PANTHER" id="PTHR24104:SF25">
    <property type="entry name" value="PROTEIN LIN-41"/>
    <property type="match status" value="1"/>
</dbReference>
<evidence type="ECO:0008006" key="5">
    <source>
        <dbReference type="Google" id="ProtNLM"/>
    </source>
</evidence>
<evidence type="ECO:0000256" key="1">
    <source>
        <dbReference type="SAM" id="SignalP"/>
    </source>
</evidence>
<dbReference type="AlphaFoldDB" id="A0A813X486"/>
<dbReference type="PANTHER" id="PTHR24104">
    <property type="entry name" value="E3 UBIQUITIN-PROTEIN LIGASE NHLRC1-RELATED"/>
    <property type="match status" value="1"/>
</dbReference>
<dbReference type="InterPro" id="IPR050952">
    <property type="entry name" value="TRIM-NHL_E3_ligases"/>
</dbReference>
<reference evidence="2" key="1">
    <citation type="submission" date="2021-02" db="EMBL/GenBank/DDBJ databases">
        <authorList>
            <person name="Nowell W R."/>
        </authorList>
    </citation>
    <scope>NUCLEOTIDE SEQUENCE</scope>
</reference>
<dbReference type="SUPFAM" id="SSF101898">
    <property type="entry name" value="NHL repeat"/>
    <property type="match status" value="1"/>
</dbReference>
<evidence type="ECO:0000313" key="2">
    <source>
        <dbReference type="EMBL" id="CAF0867529.1"/>
    </source>
</evidence>
<feature type="signal peptide" evidence="1">
    <location>
        <begin position="1"/>
        <end position="24"/>
    </location>
</feature>
<dbReference type="EMBL" id="CAJOAX010005478">
    <property type="protein sequence ID" value="CAF3949353.1"/>
    <property type="molecule type" value="Genomic_DNA"/>
</dbReference>